<evidence type="ECO:0000256" key="1">
    <source>
        <dbReference type="ARBA" id="ARBA00022450"/>
    </source>
</evidence>
<keyword evidence="2" id="KW-0597">Phosphoprotein</keyword>
<dbReference type="InterPro" id="IPR050091">
    <property type="entry name" value="PKS_NRPS_Biosynth_Enz"/>
</dbReference>
<dbReference type="Proteomes" id="UP000185596">
    <property type="component" value="Unassembled WGS sequence"/>
</dbReference>
<dbReference type="GO" id="GO:0006633">
    <property type="term" value="P:fatty acid biosynthetic process"/>
    <property type="evidence" value="ECO:0007669"/>
    <property type="project" value="TreeGrafter"/>
</dbReference>
<dbReference type="SMART" id="SM01294">
    <property type="entry name" value="PKS_PP_betabranch"/>
    <property type="match status" value="1"/>
</dbReference>
<dbReference type="GO" id="GO:0004312">
    <property type="term" value="F:fatty acid synthase activity"/>
    <property type="evidence" value="ECO:0007669"/>
    <property type="project" value="TreeGrafter"/>
</dbReference>
<dbReference type="EMBL" id="MSIE01000130">
    <property type="protein sequence ID" value="OLF05942.1"/>
    <property type="molecule type" value="Genomic_DNA"/>
</dbReference>
<evidence type="ECO:0000259" key="4">
    <source>
        <dbReference type="PROSITE" id="PS50075"/>
    </source>
</evidence>
<dbReference type="InterPro" id="IPR036291">
    <property type="entry name" value="NAD(P)-bd_dom_sf"/>
</dbReference>
<evidence type="ECO:0000256" key="2">
    <source>
        <dbReference type="ARBA" id="ARBA00022553"/>
    </source>
</evidence>
<dbReference type="InterPro" id="IPR020806">
    <property type="entry name" value="PKS_PP-bd"/>
</dbReference>
<dbReference type="STRING" id="1912961.BU204_36790"/>
<proteinExistence type="predicted"/>
<comment type="caution">
    <text evidence="5">The sequence shown here is derived from an EMBL/GenBank/DDBJ whole genome shotgun (WGS) entry which is preliminary data.</text>
</comment>
<keyword evidence="1" id="KW-0596">Phosphopantetheine</keyword>
<dbReference type="PROSITE" id="PS50075">
    <property type="entry name" value="CARRIER"/>
    <property type="match status" value="1"/>
</dbReference>
<dbReference type="InterPro" id="IPR006162">
    <property type="entry name" value="Ppantetheine_attach_site"/>
</dbReference>
<dbReference type="GO" id="GO:0031177">
    <property type="term" value="F:phosphopantetheine binding"/>
    <property type="evidence" value="ECO:0007669"/>
    <property type="project" value="InterPro"/>
</dbReference>
<dbReference type="Pfam" id="PF00550">
    <property type="entry name" value="PP-binding"/>
    <property type="match status" value="1"/>
</dbReference>
<feature type="domain" description="Carrier" evidence="4">
    <location>
        <begin position="328"/>
        <end position="403"/>
    </location>
</feature>
<name>A0A1Q8BV17_9PSEU</name>
<dbReference type="SMART" id="SM00823">
    <property type="entry name" value="PKS_PP"/>
    <property type="match status" value="1"/>
</dbReference>
<dbReference type="InterPro" id="IPR009081">
    <property type="entry name" value="PP-bd_ACP"/>
</dbReference>
<dbReference type="InterPro" id="IPR013968">
    <property type="entry name" value="PKS_KR"/>
</dbReference>
<reference evidence="5 6" key="1">
    <citation type="submission" date="2016-12" db="EMBL/GenBank/DDBJ databases">
        <title>The draft genome sequence of Actinophytocola sp. 11-183.</title>
        <authorList>
            <person name="Wang W."/>
            <person name="Yuan L."/>
        </authorList>
    </citation>
    <scope>NUCLEOTIDE SEQUENCE [LARGE SCALE GENOMIC DNA]</scope>
    <source>
        <strain evidence="5 6">11-183</strain>
    </source>
</reference>
<dbReference type="InterPro" id="IPR036736">
    <property type="entry name" value="ACP-like_sf"/>
</dbReference>
<dbReference type="Gene3D" id="1.10.1200.10">
    <property type="entry name" value="ACP-like"/>
    <property type="match status" value="1"/>
</dbReference>
<dbReference type="PANTHER" id="PTHR43775">
    <property type="entry name" value="FATTY ACID SYNTHASE"/>
    <property type="match status" value="1"/>
</dbReference>
<dbReference type="Pfam" id="PF08659">
    <property type="entry name" value="KR"/>
    <property type="match status" value="1"/>
</dbReference>
<dbReference type="PROSITE" id="PS00012">
    <property type="entry name" value="PHOSPHOPANTETHEINE"/>
    <property type="match status" value="1"/>
</dbReference>
<evidence type="ECO:0000313" key="6">
    <source>
        <dbReference type="Proteomes" id="UP000185596"/>
    </source>
</evidence>
<gene>
    <name evidence="5" type="ORF">BU204_36790</name>
</gene>
<accession>A0A1Q8BV17</accession>
<dbReference type="AlphaFoldDB" id="A0A1Q8BV17"/>
<dbReference type="InterPro" id="IPR057326">
    <property type="entry name" value="KR_dom"/>
</dbReference>
<evidence type="ECO:0000313" key="5">
    <source>
        <dbReference type="EMBL" id="OLF05942.1"/>
    </source>
</evidence>
<keyword evidence="3" id="KW-0808">Transferase</keyword>
<dbReference type="SUPFAM" id="SSF47336">
    <property type="entry name" value="ACP-like"/>
    <property type="match status" value="1"/>
</dbReference>
<dbReference type="SUPFAM" id="SSF51735">
    <property type="entry name" value="NAD(P)-binding Rossmann-fold domains"/>
    <property type="match status" value="2"/>
</dbReference>
<evidence type="ECO:0000256" key="3">
    <source>
        <dbReference type="ARBA" id="ARBA00022679"/>
    </source>
</evidence>
<dbReference type="SMART" id="SM00822">
    <property type="entry name" value="PKS_KR"/>
    <property type="match status" value="1"/>
</dbReference>
<sequence length="483" mass="50494">MTAGPADDAPDPEQRAVWGCAGTRAAGGFLGLVDLPASPADPRLFPRLAAVLAAGGGEDRIAVRSGRTLALRLARTDPPPGPAWRPGGTVLVVEGGHPLGAHLVRWLAGNGAERLVLASAEGWQTPGVAELAGELRLAGVAVLVEACDLADRDQAAALLEQITTTGRLSAVVHAGQPDPDEDAERRIAAVGNLDELTAELDAFVLLSTLDLAAAPDRPAEAYLEALAERRAAAGLPATAVRWGARPPADWAPGMAPDLAVLALRHAVTGGRPVATIADVRWEAPEVPRDRRFAALAEPPADAGTPVDEGAGAELRQRLDRMPAVGRPAAVLELVFRHTGLVLGFGPGDLPSPDTAFRELGFDSVSGVELRNRLGAATGVNLPATLVFEHPTPAALAEHLLARLYPQARAAGEDVLGTIETALDGLDPAVLHPAELDRLRRVVHELGRLVPPPRAADPEPAMSEDISDDDLFRFIDQKLGRRAS</sequence>
<protein>
    <recommendedName>
        <fullName evidence="4">Carrier domain-containing protein</fullName>
    </recommendedName>
</protein>
<dbReference type="PANTHER" id="PTHR43775:SF51">
    <property type="entry name" value="INACTIVE PHENOLPHTHIOCEROL SYNTHESIS POLYKETIDE SYNTHASE TYPE I PKS1-RELATED"/>
    <property type="match status" value="1"/>
</dbReference>
<dbReference type="Gene3D" id="3.40.50.720">
    <property type="entry name" value="NAD(P)-binding Rossmann-like Domain"/>
    <property type="match status" value="1"/>
</dbReference>
<keyword evidence="6" id="KW-1185">Reference proteome</keyword>
<organism evidence="5 6">
    <name type="scientific">Actinophytocola xanthii</name>
    <dbReference type="NCBI Taxonomy" id="1912961"/>
    <lineage>
        <taxon>Bacteria</taxon>
        <taxon>Bacillati</taxon>
        <taxon>Actinomycetota</taxon>
        <taxon>Actinomycetes</taxon>
        <taxon>Pseudonocardiales</taxon>
        <taxon>Pseudonocardiaceae</taxon>
    </lineage>
</organism>